<evidence type="ECO:0000313" key="1">
    <source>
        <dbReference type="EMBL" id="OAU98140.1"/>
    </source>
</evidence>
<sequence>MLLKPTKPFQSNKVNGDKYRKKFQLRRERKIRNHVFSSLMAFVYLKQQASLGFSSVYAWVSHLFTPVVAQVSKQVADD</sequence>
<name>A0A198UPZ5_MORCA</name>
<protein>
    <recommendedName>
        <fullName evidence="4">Transposase</fullName>
    </recommendedName>
</protein>
<dbReference type="PATRIC" id="fig|480.237.peg.1799"/>
<keyword evidence="3" id="KW-1185">Reference proteome</keyword>
<reference evidence="2 3" key="1">
    <citation type="journal article" date="2016" name="Genome Biol. Evol.">
        <title>Comparative Genomic Analyses of the Moraxella catarrhalis Serosensitive and Seroresistant Lineages Demonstrate Their Independent Evolution.</title>
        <authorList>
            <person name="Earl J.P."/>
            <person name="de Vries S.P."/>
            <person name="Ahmed A."/>
            <person name="Powell E."/>
            <person name="Schultz M.P."/>
            <person name="Hermans P.W."/>
            <person name="Hill D.J."/>
            <person name="Zhou Z."/>
            <person name="Constantinidou C.I."/>
            <person name="Hu F.Z."/>
            <person name="Bootsma H.J."/>
            <person name="Ehrlich G.D."/>
        </authorList>
    </citation>
    <scope>NUCLEOTIDE SEQUENCE [LARGE SCALE GENOMIC DNA]</scope>
    <source>
        <strain evidence="2 3">Z7542</strain>
    </source>
</reference>
<comment type="caution">
    <text evidence="2">The sequence shown here is derived from an EMBL/GenBank/DDBJ whole genome shotgun (WGS) entry which is preliminary data.</text>
</comment>
<dbReference type="AlphaFoldDB" id="A0A198UPZ5"/>
<dbReference type="EMBL" id="LXHC01000003">
    <property type="protein sequence ID" value="OAU98140.1"/>
    <property type="molecule type" value="Genomic_DNA"/>
</dbReference>
<dbReference type="Proteomes" id="UP000078228">
    <property type="component" value="Unassembled WGS sequence"/>
</dbReference>
<accession>A0A198UPZ5</accession>
<evidence type="ECO:0000313" key="3">
    <source>
        <dbReference type="Proteomes" id="UP000078228"/>
    </source>
</evidence>
<organism evidence="2 3">
    <name type="scientific">Moraxella catarrhalis</name>
    <name type="common">Branhamella catarrhalis</name>
    <dbReference type="NCBI Taxonomy" id="480"/>
    <lineage>
        <taxon>Bacteria</taxon>
        <taxon>Pseudomonadati</taxon>
        <taxon>Pseudomonadota</taxon>
        <taxon>Gammaproteobacteria</taxon>
        <taxon>Moraxellales</taxon>
        <taxon>Moraxellaceae</taxon>
        <taxon>Moraxella</taxon>
    </lineage>
</organism>
<proteinExistence type="predicted"/>
<evidence type="ECO:0008006" key="4">
    <source>
        <dbReference type="Google" id="ProtNLM"/>
    </source>
</evidence>
<dbReference type="EMBL" id="LXHC01000002">
    <property type="protein sequence ID" value="OAU98395.1"/>
    <property type="molecule type" value="Genomic_DNA"/>
</dbReference>
<evidence type="ECO:0000313" key="2">
    <source>
        <dbReference type="EMBL" id="OAU98395.1"/>
    </source>
</evidence>
<gene>
    <name evidence="2" type="ORF">AO384_0156</name>
    <name evidence="1" type="ORF">AO384_0158</name>
</gene>